<dbReference type="Gene3D" id="3.30.310.10">
    <property type="entry name" value="TATA-Binding Protein"/>
    <property type="match status" value="1"/>
</dbReference>
<dbReference type="GO" id="GO:0004523">
    <property type="term" value="F:RNA-DNA hybrid ribonuclease activity"/>
    <property type="evidence" value="ECO:0007669"/>
    <property type="project" value="UniProtKB-UniRule"/>
</dbReference>
<dbReference type="SUPFAM" id="SSF53098">
    <property type="entry name" value="Ribonuclease H-like"/>
    <property type="match status" value="1"/>
</dbReference>
<dbReference type="GO" id="GO:0000287">
    <property type="term" value="F:magnesium ion binding"/>
    <property type="evidence" value="ECO:0007669"/>
    <property type="project" value="UniProtKB-UniRule"/>
</dbReference>
<evidence type="ECO:0000256" key="5">
    <source>
        <dbReference type="ARBA" id="ARBA00008378"/>
    </source>
</evidence>
<reference evidence="18 19" key="1">
    <citation type="submission" date="2019-07" db="EMBL/GenBank/DDBJ databases">
        <title>Allobacillus sp. nov. SKP isolated from shrimp paste of Euphausiacea.</title>
        <authorList>
            <person name="Kanchanasin P."/>
            <person name="Tanasupawat S."/>
            <person name="Shi W."/>
            <person name="Wu L."/>
            <person name="Ma J."/>
        </authorList>
    </citation>
    <scope>NUCLEOTIDE SEQUENCE [LARGE SCALE GENOMIC DNA]</scope>
    <source>
        <strain evidence="18 19">SKP4-8</strain>
    </source>
</reference>
<evidence type="ECO:0000256" key="13">
    <source>
        <dbReference type="ARBA" id="ARBA00022842"/>
    </source>
</evidence>
<comment type="subcellular location">
    <subcellularLocation>
        <location evidence="4 14">Cytoplasm</location>
    </subcellularLocation>
</comment>
<dbReference type="InterPro" id="IPR004641">
    <property type="entry name" value="RNase_HIII"/>
</dbReference>
<comment type="caution">
    <text evidence="18">The sequence shown here is derived from an EMBL/GenBank/DDBJ whole genome shotgun (WGS) entry which is preliminary data.</text>
</comment>
<dbReference type="Gene3D" id="3.30.420.10">
    <property type="entry name" value="Ribonuclease H-like superfamily/Ribonuclease H"/>
    <property type="match status" value="1"/>
</dbReference>
<evidence type="ECO:0000256" key="7">
    <source>
        <dbReference type="ARBA" id="ARBA00021407"/>
    </source>
</evidence>
<dbReference type="OrthoDB" id="9777935at2"/>
<evidence type="ECO:0000313" key="18">
    <source>
        <dbReference type="EMBL" id="TSJ66433.1"/>
    </source>
</evidence>
<dbReference type="InterPro" id="IPR024567">
    <property type="entry name" value="RNase_HII/HIII_dom"/>
</dbReference>
<comment type="function">
    <text evidence="3 14">Endonuclease that specifically degrades the RNA of RNA-DNA hybrids.</text>
</comment>
<dbReference type="RefSeq" id="WP_144088040.1">
    <property type="nucleotide sequence ID" value="NZ_VMHE01000004.1"/>
</dbReference>
<gene>
    <name evidence="14" type="primary">rnhC</name>
    <name evidence="18" type="ORF">FPQ13_04040</name>
</gene>
<dbReference type="InterPro" id="IPR036397">
    <property type="entry name" value="RNaseH_sf"/>
</dbReference>
<dbReference type="Pfam" id="PF11858">
    <property type="entry name" value="DUF3378"/>
    <property type="match status" value="1"/>
</dbReference>
<evidence type="ECO:0000256" key="2">
    <source>
        <dbReference type="ARBA" id="ARBA00001946"/>
    </source>
</evidence>
<dbReference type="CDD" id="cd14796">
    <property type="entry name" value="RNAse_HIII_N"/>
    <property type="match status" value="1"/>
</dbReference>
<dbReference type="GO" id="GO:0003723">
    <property type="term" value="F:RNA binding"/>
    <property type="evidence" value="ECO:0007669"/>
    <property type="project" value="UniProtKB-UniRule"/>
</dbReference>
<evidence type="ECO:0000256" key="8">
    <source>
        <dbReference type="ARBA" id="ARBA00022490"/>
    </source>
</evidence>
<evidence type="ECO:0000256" key="11">
    <source>
        <dbReference type="ARBA" id="ARBA00022759"/>
    </source>
</evidence>
<dbReference type="GO" id="GO:0006298">
    <property type="term" value="P:mismatch repair"/>
    <property type="evidence" value="ECO:0007669"/>
    <property type="project" value="TreeGrafter"/>
</dbReference>
<keyword evidence="8 14" id="KW-0963">Cytoplasm</keyword>
<dbReference type="GO" id="GO:0005737">
    <property type="term" value="C:cytoplasm"/>
    <property type="evidence" value="ECO:0007669"/>
    <property type="project" value="UniProtKB-SubCell"/>
</dbReference>
<evidence type="ECO:0000259" key="17">
    <source>
        <dbReference type="PROSITE" id="PS51975"/>
    </source>
</evidence>
<evidence type="ECO:0000256" key="6">
    <source>
        <dbReference type="ARBA" id="ARBA00012180"/>
    </source>
</evidence>
<dbReference type="EC" id="3.1.26.4" evidence="6 14"/>
<evidence type="ECO:0000256" key="14">
    <source>
        <dbReference type="HAMAP-Rule" id="MF_00053"/>
    </source>
</evidence>
<dbReference type="FunFam" id="3.30.420.10:FF:000047">
    <property type="entry name" value="Ribonuclease HIII"/>
    <property type="match status" value="1"/>
</dbReference>
<comment type="similarity">
    <text evidence="5 14">Belongs to the RNase HII family. RnhC subfamily.</text>
</comment>
<evidence type="ECO:0000256" key="10">
    <source>
        <dbReference type="ARBA" id="ARBA00022723"/>
    </source>
</evidence>
<dbReference type="GO" id="GO:0043137">
    <property type="term" value="P:DNA replication, removal of RNA primer"/>
    <property type="evidence" value="ECO:0007669"/>
    <property type="project" value="TreeGrafter"/>
</dbReference>
<dbReference type="PROSITE" id="PS51975">
    <property type="entry name" value="RNASE_H_2"/>
    <property type="match status" value="1"/>
</dbReference>
<evidence type="ECO:0000256" key="16">
    <source>
        <dbReference type="SAM" id="MobiDB-lite"/>
    </source>
</evidence>
<dbReference type="InterPro" id="IPR001352">
    <property type="entry name" value="RNase_HII/HIII"/>
</dbReference>
<keyword evidence="9 14" id="KW-0540">Nuclease</keyword>
<evidence type="ECO:0000313" key="19">
    <source>
        <dbReference type="Proteomes" id="UP000316425"/>
    </source>
</evidence>
<dbReference type="GO" id="GO:0032299">
    <property type="term" value="C:ribonuclease H2 complex"/>
    <property type="evidence" value="ECO:0007669"/>
    <property type="project" value="TreeGrafter"/>
</dbReference>
<evidence type="ECO:0000256" key="1">
    <source>
        <dbReference type="ARBA" id="ARBA00000077"/>
    </source>
</evidence>
<evidence type="ECO:0000256" key="12">
    <source>
        <dbReference type="ARBA" id="ARBA00022801"/>
    </source>
</evidence>
<evidence type="ECO:0000256" key="15">
    <source>
        <dbReference type="PROSITE-ProRule" id="PRU01319"/>
    </source>
</evidence>
<dbReference type="AlphaFoldDB" id="A0A556PPW7"/>
<dbReference type="InterPro" id="IPR012295">
    <property type="entry name" value="TBP_dom_sf"/>
</dbReference>
<dbReference type="PANTHER" id="PTHR10954">
    <property type="entry name" value="RIBONUCLEASE H2 SUBUNIT A"/>
    <property type="match status" value="1"/>
</dbReference>
<sequence length="305" mass="33929">MAHAVLKVNQSTIQQMKNTYQSAILPSTPPHAHFAAKVSGCTITAYQSGKVVFQGNEAEKEASRWGNPGSNDKKTKTKTTKSLPTFLKESHMGSDEAGTGDYFGPITVACVYATSEQQELLRELGVRDSKTLTDDTIRSVMKDVLLTDITYSSVVLDNPRYNQLKAKGWSQVKMKAWMHHHAIKNVREKLGEQSFEGTVVDQFCEPATFHKAVRETGEQSFDDLTFMTKAESYSTPVAAASMLARYRFLQEIDRISEKVGFSIQKGASNIVDRQIARLIKQKGEGTLNEIAKTHFANTQKAKKLL</sequence>
<comment type="cofactor">
    <cofactor evidence="14 15">
        <name>Mn(2+)</name>
        <dbReference type="ChEBI" id="CHEBI:29035"/>
    </cofactor>
    <cofactor evidence="14 15">
        <name>Mg(2+)</name>
        <dbReference type="ChEBI" id="CHEBI:18420"/>
    </cofactor>
    <text evidence="14 15">Manganese or magnesium. Binds 1 divalent metal ion per monomer in the absence of substrate. May bind a second metal ion after substrate binding.</text>
</comment>
<evidence type="ECO:0000256" key="4">
    <source>
        <dbReference type="ARBA" id="ARBA00004496"/>
    </source>
</evidence>
<evidence type="ECO:0000256" key="9">
    <source>
        <dbReference type="ARBA" id="ARBA00022722"/>
    </source>
</evidence>
<dbReference type="PIRSF" id="PIRSF037748">
    <property type="entry name" value="RnhC"/>
    <property type="match status" value="1"/>
</dbReference>
<feature type="domain" description="RNase H type-2" evidence="17">
    <location>
        <begin position="89"/>
        <end position="305"/>
    </location>
</feature>
<dbReference type="PANTHER" id="PTHR10954:SF23">
    <property type="entry name" value="RIBONUCLEASE"/>
    <property type="match status" value="1"/>
</dbReference>
<dbReference type="InterPro" id="IPR012337">
    <property type="entry name" value="RNaseH-like_sf"/>
</dbReference>
<comment type="cofactor">
    <cofactor evidence="2">
        <name>Mg(2+)</name>
        <dbReference type="ChEBI" id="CHEBI:18420"/>
    </cofactor>
</comment>
<dbReference type="HAMAP" id="MF_00053">
    <property type="entry name" value="RNase_HIII"/>
    <property type="match status" value="1"/>
</dbReference>
<feature type="binding site" evidence="14 15">
    <location>
        <position position="96"/>
    </location>
    <ligand>
        <name>a divalent metal cation</name>
        <dbReference type="ChEBI" id="CHEBI:60240"/>
    </ligand>
</feature>
<proteinExistence type="inferred from homology"/>
<keyword evidence="12 14" id="KW-0378">Hydrolase</keyword>
<dbReference type="Proteomes" id="UP000316425">
    <property type="component" value="Unassembled WGS sequence"/>
</dbReference>
<dbReference type="EMBL" id="VMHE01000004">
    <property type="protein sequence ID" value="TSJ66433.1"/>
    <property type="molecule type" value="Genomic_DNA"/>
</dbReference>
<keyword evidence="19" id="KW-1185">Reference proteome</keyword>
<protein>
    <recommendedName>
        <fullName evidence="7 14">Ribonuclease HIII</fullName>
        <shortName evidence="14">RNase HIII</shortName>
        <ecNumber evidence="6 14">3.1.26.4</ecNumber>
    </recommendedName>
</protein>
<feature type="binding site" evidence="14 15">
    <location>
        <position position="201"/>
    </location>
    <ligand>
        <name>a divalent metal cation</name>
        <dbReference type="ChEBI" id="CHEBI:60240"/>
    </ligand>
</feature>
<dbReference type="CDD" id="cd06590">
    <property type="entry name" value="RNase_HII_bacteria_HIII_like"/>
    <property type="match status" value="1"/>
</dbReference>
<feature type="region of interest" description="Disordered" evidence="16">
    <location>
        <begin position="57"/>
        <end position="80"/>
    </location>
</feature>
<dbReference type="NCBIfam" id="TIGR00716">
    <property type="entry name" value="rnhC"/>
    <property type="match status" value="1"/>
</dbReference>
<organism evidence="18 19">
    <name type="scientific">Allobacillus salarius</name>
    <dbReference type="NCBI Taxonomy" id="1955272"/>
    <lineage>
        <taxon>Bacteria</taxon>
        <taxon>Bacillati</taxon>
        <taxon>Bacillota</taxon>
        <taxon>Bacilli</taxon>
        <taxon>Bacillales</taxon>
        <taxon>Bacillaceae</taxon>
        <taxon>Allobacillus</taxon>
    </lineage>
</organism>
<accession>A0A556PPW7</accession>
<comment type="catalytic activity">
    <reaction evidence="1 14 15">
        <text>Endonucleolytic cleavage to 5'-phosphomonoester.</text>
        <dbReference type="EC" id="3.1.26.4"/>
    </reaction>
</comment>
<keyword evidence="11 14" id="KW-0255">Endonuclease</keyword>
<keyword evidence="10 14" id="KW-0479">Metal-binding</keyword>
<feature type="binding site" evidence="14 15">
    <location>
        <position position="95"/>
    </location>
    <ligand>
        <name>a divalent metal cation</name>
        <dbReference type="ChEBI" id="CHEBI:60240"/>
    </ligand>
</feature>
<dbReference type="Pfam" id="PF01351">
    <property type="entry name" value="RNase_HII"/>
    <property type="match status" value="1"/>
</dbReference>
<dbReference type="InterPro" id="IPR024568">
    <property type="entry name" value="RNase_HIII_N"/>
</dbReference>
<keyword evidence="13 14" id="KW-0460">Magnesium</keyword>
<name>A0A556PPW7_9BACI</name>
<evidence type="ECO:0000256" key="3">
    <source>
        <dbReference type="ARBA" id="ARBA00004065"/>
    </source>
</evidence>